<evidence type="ECO:0000313" key="2">
    <source>
        <dbReference type="Proteomes" id="UP000756132"/>
    </source>
</evidence>
<dbReference type="Proteomes" id="UP000756132">
    <property type="component" value="Chromosome 9"/>
</dbReference>
<dbReference type="PANTHER" id="PTHR42085:SF2">
    <property type="entry name" value="F-BOX DOMAIN-CONTAINING PROTEIN"/>
    <property type="match status" value="1"/>
</dbReference>
<proteinExistence type="predicted"/>
<dbReference type="GeneID" id="71989054"/>
<sequence>MEDLPTAFQRLRLEATTKKFPFLKLPAELRYNIYDEALVHDRAPGRTVNLALLQVSKQVNNEAKGIFQSHSALRLTYHADYKPKQMEKCLQHPIIETIDDEITCRELQKVAVLQINVGLQSKGPWPSEHLPSITATLLDAFREGDETEKRHVQINAFDAEEHSDEGLEELLLSECRLRWEEDKEFGDVEEHEFILDTVPHQLPPAWTVNVRRMPIVKSWMELSKEGRCEKMLLYEDHDQEVEVEAEGTGDQSIRTV</sequence>
<dbReference type="KEGG" id="ffu:CLAFUR5_09176"/>
<organism evidence="1 2">
    <name type="scientific">Passalora fulva</name>
    <name type="common">Tomato leaf mold</name>
    <name type="synonym">Cladosporium fulvum</name>
    <dbReference type="NCBI Taxonomy" id="5499"/>
    <lineage>
        <taxon>Eukaryota</taxon>
        <taxon>Fungi</taxon>
        <taxon>Dikarya</taxon>
        <taxon>Ascomycota</taxon>
        <taxon>Pezizomycotina</taxon>
        <taxon>Dothideomycetes</taxon>
        <taxon>Dothideomycetidae</taxon>
        <taxon>Mycosphaerellales</taxon>
        <taxon>Mycosphaerellaceae</taxon>
        <taxon>Fulvia</taxon>
    </lineage>
</organism>
<name>A0A9Q8UTX1_PASFU</name>
<reference evidence="1" key="2">
    <citation type="journal article" date="2022" name="Microb. Genom.">
        <title>A chromosome-scale genome assembly of the tomato pathogen Cladosporium fulvum reveals a compartmentalized genome architecture and the presence of a dispensable chromosome.</title>
        <authorList>
            <person name="Zaccaron A.Z."/>
            <person name="Chen L.H."/>
            <person name="Samaras A."/>
            <person name="Stergiopoulos I."/>
        </authorList>
    </citation>
    <scope>NUCLEOTIDE SEQUENCE</scope>
    <source>
        <strain evidence="1">Race5_Kim</strain>
    </source>
</reference>
<reference evidence="1" key="1">
    <citation type="submission" date="2021-12" db="EMBL/GenBank/DDBJ databases">
        <authorList>
            <person name="Zaccaron A."/>
            <person name="Stergiopoulos I."/>
        </authorList>
    </citation>
    <scope>NUCLEOTIDE SEQUENCE</scope>
    <source>
        <strain evidence="1">Race5_Kim</strain>
    </source>
</reference>
<dbReference type="OrthoDB" id="3639461at2759"/>
<protein>
    <submittedName>
        <fullName evidence="1">Uncharacterized protein</fullName>
    </submittedName>
</protein>
<evidence type="ECO:0000313" key="1">
    <source>
        <dbReference type="EMBL" id="UJO22359.1"/>
    </source>
</evidence>
<dbReference type="InterPro" id="IPR038883">
    <property type="entry name" value="AN11006-like"/>
</dbReference>
<dbReference type="RefSeq" id="XP_047766725.1">
    <property type="nucleotide sequence ID" value="XM_047908324.1"/>
</dbReference>
<dbReference type="AlphaFoldDB" id="A0A9Q8UTX1"/>
<dbReference type="PANTHER" id="PTHR42085">
    <property type="entry name" value="F-BOX DOMAIN-CONTAINING PROTEIN"/>
    <property type="match status" value="1"/>
</dbReference>
<gene>
    <name evidence="1" type="ORF">CLAFUR5_09176</name>
</gene>
<accession>A0A9Q8UTX1</accession>
<dbReference type="EMBL" id="CP090171">
    <property type="protein sequence ID" value="UJO22359.1"/>
    <property type="molecule type" value="Genomic_DNA"/>
</dbReference>
<keyword evidence="2" id="KW-1185">Reference proteome</keyword>